<name>B2IDX1_BEII9</name>
<evidence type="ECO:0000313" key="2">
    <source>
        <dbReference type="Proteomes" id="UP000001695"/>
    </source>
</evidence>
<dbReference type="EMBL" id="CP001016">
    <property type="protein sequence ID" value="ACB96903.1"/>
    <property type="molecule type" value="Genomic_DNA"/>
</dbReference>
<protein>
    <submittedName>
        <fullName evidence="1">Uncharacterized protein</fullName>
    </submittedName>
</protein>
<gene>
    <name evidence="1" type="ordered locus">Bind_3345</name>
</gene>
<organism evidence="1 2">
    <name type="scientific">Beijerinckia indica subsp. indica (strain ATCC 9039 / DSM 1715 / NCIMB 8712)</name>
    <dbReference type="NCBI Taxonomy" id="395963"/>
    <lineage>
        <taxon>Bacteria</taxon>
        <taxon>Pseudomonadati</taxon>
        <taxon>Pseudomonadota</taxon>
        <taxon>Alphaproteobacteria</taxon>
        <taxon>Hyphomicrobiales</taxon>
        <taxon>Beijerinckiaceae</taxon>
        <taxon>Beijerinckia</taxon>
    </lineage>
</organism>
<reference evidence="1 2" key="2">
    <citation type="journal article" date="2010" name="J. Bacteriol.">
        <title>Complete genome sequence of Beijerinckia indica subsp. indica.</title>
        <authorList>
            <person name="Tamas I."/>
            <person name="Dedysh S.N."/>
            <person name="Liesack W."/>
            <person name="Stott M.B."/>
            <person name="Alam M."/>
            <person name="Murrell J.C."/>
            <person name="Dunfield P.F."/>
        </authorList>
    </citation>
    <scope>NUCLEOTIDE SEQUENCE [LARGE SCALE GENOMIC DNA]</scope>
    <source>
        <strain evidence="2">ATCC 9039 / DSM 1715 / NCIMB 8712</strain>
    </source>
</reference>
<keyword evidence="2" id="KW-1185">Reference proteome</keyword>
<dbReference type="STRING" id="395963.Bind_3345"/>
<evidence type="ECO:0000313" key="1">
    <source>
        <dbReference type="EMBL" id="ACB96903.1"/>
    </source>
</evidence>
<dbReference type="RefSeq" id="WP_012386251.1">
    <property type="nucleotide sequence ID" value="NC_010581.1"/>
</dbReference>
<dbReference type="HOGENOM" id="CLU_2178672_0_0_5"/>
<dbReference type="Proteomes" id="UP000001695">
    <property type="component" value="Chromosome"/>
</dbReference>
<dbReference type="KEGG" id="bid:Bind_3345"/>
<sequence>MNTFDRIVFLFASGPGIASPTIDRFELTRAELKDTDADHIDLLIAEAHFFELHDDMPGIKIFDGPHKSHITIEMADGRSHSLAFVLSNCPAPLLSLLHFIQEHAKPSSI</sequence>
<reference evidence="2" key="1">
    <citation type="submission" date="2008-03" db="EMBL/GenBank/DDBJ databases">
        <title>Complete sequence of chromosome of Beijerinckia indica subsp. indica ATCC 9039.</title>
        <authorList>
            <consortium name="US DOE Joint Genome Institute"/>
            <person name="Copeland A."/>
            <person name="Lucas S."/>
            <person name="Lapidus A."/>
            <person name="Glavina del Rio T."/>
            <person name="Dalin E."/>
            <person name="Tice H."/>
            <person name="Bruce D."/>
            <person name="Goodwin L."/>
            <person name="Pitluck S."/>
            <person name="LaButti K."/>
            <person name="Schmutz J."/>
            <person name="Larimer F."/>
            <person name="Land M."/>
            <person name="Hauser L."/>
            <person name="Kyrpides N."/>
            <person name="Mikhailova N."/>
            <person name="Dunfield P.F."/>
            <person name="Dedysh S.N."/>
            <person name="Liesack W."/>
            <person name="Saw J.H."/>
            <person name="Alam M."/>
            <person name="Chen Y."/>
            <person name="Murrell J.C."/>
            <person name="Richardson P."/>
        </authorList>
    </citation>
    <scope>NUCLEOTIDE SEQUENCE [LARGE SCALE GENOMIC DNA]</scope>
    <source>
        <strain evidence="2">ATCC 9039 / DSM 1715 / NCIMB 8712</strain>
    </source>
</reference>
<accession>B2IDX1</accession>
<proteinExistence type="predicted"/>
<dbReference type="AlphaFoldDB" id="B2IDX1"/>